<gene>
    <name evidence="3" type="primary">LOC101851553</name>
</gene>
<name>A0ABM1AE28_APLCA</name>
<accession>A0ABM1AE28</accession>
<dbReference type="Proteomes" id="UP000694888">
    <property type="component" value="Unplaced"/>
</dbReference>
<protein>
    <submittedName>
        <fullName evidence="3">Uncharacterized protein LOC101851553</fullName>
    </submittedName>
</protein>
<sequence>MMKYLLPLLSLLPALAMSVDPTTVCFAPKIEFNLYWSKYDISTFVAVDYANSRAVMKNSTSRNVIDLKNLKSYSIDAQGSCTSSPVRAIYPQCLPANSTLLTTTTLGAGNNALPIQVWDVPLPFGVSRMALQAVGNYFVPVILKDARVPDQLIIYTGTKLSISDASLFQIPTVCPAAPAV</sequence>
<reference evidence="3" key="1">
    <citation type="submission" date="2025-08" db="UniProtKB">
        <authorList>
            <consortium name="RefSeq"/>
        </authorList>
    </citation>
    <scope>IDENTIFICATION</scope>
</reference>
<proteinExistence type="predicted"/>
<dbReference type="GeneID" id="101851553"/>
<evidence type="ECO:0000313" key="2">
    <source>
        <dbReference type="Proteomes" id="UP000694888"/>
    </source>
</evidence>
<feature type="signal peptide" evidence="1">
    <location>
        <begin position="1"/>
        <end position="16"/>
    </location>
</feature>
<dbReference type="RefSeq" id="XP_012945925.1">
    <property type="nucleotide sequence ID" value="XM_013090471.2"/>
</dbReference>
<evidence type="ECO:0000256" key="1">
    <source>
        <dbReference type="SAM" id="SignalP"/>
    </source>
</evidence>
<evidence type="ECO:0000313" key="3">
    <source>
        <dbReference type="RefSeq" id="XP_012945925.1"/>
    </source>
</evidence>
<feature type="chain" id="PRO_5047512985" evidence="1">
    <location>
        <begin position="17"/>
        <end position="180"/>
    </location>
</feature>
<keyword evidence="2" id="KW-1185">Reference proteome</keyword>
<organism evidence="2 3">
    <name type="scientific">Aplysia californica</name>
    <name type="common">California sea hare</name>
    <dbReference type="NCBI Taxonomy" id="6500"/>
    <lineage>
        <taxon>Eukaryota</taxon>
        <taxon>Metazoa</taxon>
        <taxon>Spiralia</taxon>
        <taxon>Lophotrochozoa</taxon>
        <taxon>Mollusca</taxon>
        <taxon>Gastropoda</taxon>
        <taxon>Heterobranchia</taxon>
        <taxon>Euthyneura</taxon>
        <taxon>Tectipleura</taxon>
        <taxon>Aplysiida</taxon>
        <taxon>Aplysioidea</taxon>
        <taxon>Aplysiidae</taxon>
        <taxon>Aplysia</taxon>
    </lineage>
</organism>
<keyword evidence="1" id="KW-0732">Signal</keyword>